<dbReference type="SUPFAM" id="SSF52540">
    <property type="entry name" value="P-loop containing nucleoside triphosphate hydrolases"/>
    <property type="match status" value="1"/>
</dbReference>
<evidence type="ECO:0000256" key="4">
    <source>
        <dbReference type="ARBA" id="ARBA00022692"/>
    </source>
</evidence>
<dbReference type="InterPro" id="IPR036640">
    <property type="entry name" value="ABC1_TM_sf"/>
</dbReference>
<dbReference type="InterPro" id="IPR003593">
    <property type="entry name" value="AAA+_ATPase"/>
</dbReference>
<dbReference type="GO" id="GO:0016887">
    <property type="term" value="F:ATP hydrolysis activity"/>
    <property type="evidence" value="ECO:0007669"/>
    <property type="project" value="InterPro"/>
</dbReference>
<evidence type="ECO:0000256" key="5">
    <source>
        <dbReference type="ARBA" id="ARBA00022741"/>
    </source>
</evidence>
<feature type="domain" description="ABC transmembrane type-1" evidence="11">
    <location>
        <begin position="18"/>
        <end position="301"/>
    </location>
</feature>
<evidence type="ECO:0000259" key="11">
    <source>
        <dbReference type="PROSITE" id="PS50929"/>
    </source>
</evidence>
<gene>
    <name evidence="12" type="ORF">XE03_0501</name>
</gene>
<evidence type="ECO:0000256" key="1">
    <source>
        <dbReference type="ARBA" id="ARBA00004651"/>
    </source>
</evidence>
<reference evidence="13" key="1">
    <citation type="journal article" date="2015" name="MBio">
        <title>Genome-Resolved Metagenomic Analysis Reveals Roles for Candidate Phyla and Other Microbial Community Members in Biogeochemical Transformations in Oil Reservoirs.</title>
        <authorList>
            <person name="Hu P."/>
            <person name="Tom L."/>
            <person name="Singh A."/>
            <person name="Thomas B.C."/>
            <person name="Baker B.J."/>
            <person name="Piceno Y.M."/>
            <person name="Andersen G.L."/>
            <person name="Banfield J.F."/>
        </authorList>
    </citation>
    <scope>NUCLEOTIDE SEQUENCE [LARGE SCALE GENOMIC DNA]</scope>
</reference>
<dbReference type="FunFam" id="3.40.50.300:FF:000221">
    <property type="entry name" value="Multidrug ABC transporter ATP-binding protein"/>
    <property type="match status" value="1"/>
</dbReference>
<organism evidence="12 13">
    <name type="scientific">candidate division TA06 bacterium 34_109</name>
    <dbReference type="NCBI Taxonomy" id="1635277"/>
    <lineage>
        <taxon>Bacteria</taxon>
        <taxon>Bacteria division TA06</taxon>
    </lineage>
</organism>
<sequence length="573" mass="66023">MLIKFILSYYRKAPFRIIFGFLMLILVDIVQLIIPRIAQKSIDYIVLGKDYFDKIVFLTFIIALLALSIGILRFSWRMIILGMSHFIEYDFKNKLYDHLLKLDASFFNRVKTGDLMAHMTNDMRAIRMSTAFGIISAFDSVFLFLATLVFMLRMNVKLTLLALLPLPFVSIITLISMKLNFKYFKKVQESFSNMTDKVQELISGIKIVQSFNQQEKEVQRFNIISKDYVNKNIILIKIWGIMFPLIFFFSDLGAAIVLFFGGQQTILGDISTGQFIAFFVYLGIITWPMMAVGFASNIFQRGNASFKRVYEFLKEEPKIKNRKDAKYILPEGDIEFKDVSFYYNEGNYILDKVSLKINKGEYVGIIGRIGSGKTTLIKLLLRVLIEKEGKIFFDGKDANDIMIEGIRDSIGYVPQDSFLFSMTIRDNIRFANKEADDKFINEVIKISSFDKDLKDFKDGLNTLVGERGVTLSGGQKQRLCIARALVRKPKILILDDAFSAVDTNTEKEILKNLYNYSKNITTIVISHRISSFINADNIYVLKDGKIENSGKHEELILKSPVYREFYRIQKLEE</sequence>
<dbReference type="PANTHER" id="PTHR43394">
    <property type="entry name" value="ATP-DEPENDENT PERMEASE MDL1, MITOCHONDRIAL"/>
    <property type="match status" value="1"/>
</dbReference>
<dbReference type="InterPro" id="IPR003439">
    <property type="entry name" value="ABC_transporter-like_ATP-bd"/>
</dbReference>
<keyword evidence="4 9" id="KW-0812">Transmembrane</keyword>
<dbReference type="Proteomes" id="UP000053467">
    <property type="component" value="Unassembled WGS sequence"/>
</dbReference>
<dbReference type="PANTHER" id="PTHR43394:SF1">
    <property type="entry name" value="ATP-BINDING CASSETTE SUB-FAMILY B MEMBER 10, MITOCHONDRIAL"/>
    <property type="match status" value="1"/>
</dbReference>
<dbReference type="InterPro" id="IPR017871">
    <property type="entry name" value="ABC_transporter-like_CS"/>
</dbReference>
<keyword evidence="2" id="KW-0813">Transport</keyword>
<evidence type="ECO:0000256" key="3">
    <source>
        <dbReference type="ARBA" id="ARBA00022475"/>
    </source>
</evidence>
<keyword evidence="3" id="KW-1003">Cell membrane</keyword>
<keyword evidence="6" id="KW-0067">ATP-binding</keyword>
<feature type="transmembrane region" description="Helical" evidence="9">
    <location>
        <begin position="15"/>
        <end position="35"/>
    </location>
</feature>
<dbReference type="InterPro" id="IPR011527">
    <property type="entry name" value="ABC1_TM_dom"/>
</dbReference>
<evidence type="ECO:0000259" key="10">
    <source>
        <dbReference type="PROSITE" id="PS50893"/>
    </source>
</evidence>
<dbReference type="SUPFAM" id="SSF90123">
    <property type="entry name" value="ABC transporter transmembrane region"/>
    <property type="match status" value="1"/>
</dbReference>
<dbReference type="AlphaFoldDB" id="A0A117M6T9"/>
<dbReference type="Pfam" id="PF00664">
    <property type="entry name" value="ABC_membrane"/>
    <property type="match status" value="1"/>
</dbReference>
<dbReference type="PROSITE" id="PS50929">
    <property type="entry name" value="ABC_TM1F"/>
    <property type="match status" value="1"/>
</dbReference>
<keyword evidence="5" id="KW-0547">Nucleotide-binding</keyword>
<feature type="transmembrane region" description="Helical" evidence="9">
    <location>
        <begin position="158"/>
        <end position="177"/>
    </location>
</feature>
<evidence type="ECO:0000256" key="6">
    <source>
        <dbReference type="ARBA" id="ARBA00022840"/>
    </source>
</evidence>
<dbReference type="CDD" id="cd18541">
    <property type="entry name" value="ABC_6TM_TmrB_like"/>
    <property type="match status" value="1"/>
</dbReference>
<feature type="transmembrane region" description="Helical" evidence="9">
    <location>
        <begin position="131"/>
        <end position="152"/>
    </location>
</feature>
<evidence type="ECO:0000313" key="13">
    <source>
        <dbReference type="Proteomes" id="UP000053467"/>
    </source>
</evidence>
<dbReference type="SMART" id="SM00382">
    <property type="entry name" value="AAA"/>
    <property type="match status" value="1"/>
</dbReference>
<evidence type="ECO:0000256" key="9">
    <source>
        <dbReference type="SAM" id="Phobius"/>
    </source>
</evidence>
<proteinExistence type="predicted"/>
<dbReference type="GO" id="GO:0005524">
    <property type="term" value="F:ATP binding"/>
    <property type="evidence" value="ECO:0007669"/>
    <property type="project" value="UniProtKB-KW"/>
</dbReference>
<dbReference type="InterPro" id="IPR027417">
    <property type="entry name" value="P-loop_NTPase"/>
</dbReference>
<keyword evidence="8 9" id="KW-0472">Membrane</keyword>
<evidence type="ECO:0000313" key="12">
    <source>
        <dbReference type="EMBL" id="KUK87610.1"/>
    </source>
</evidence>
<dbReference type="InterPro" id="IPR039421">
    <property type="entry name" value="Type_1_exporter"/>
</dbReference>
<protein>
    <submittedName>
        <fullName evidence="12">ABC transporter related protein</fullName>
    </submittedName>
</protein>
<accession>A0A117M6T9</accession>
<feature type="transmembrane region" description="Helical" evidence="9">
    <location>
        <begin position="55"/>
        <end position="76"/>
    </location>
</feature>
<evidence type="ECO:0000256" key="2">
    <source>
        <dbReference type="ARBA" id="ARBA00022448"/>
    </source>
</evidence>
<dbReference type="PATRIC" id="fig|1635277.3.peg.1189"/>
<name>A0A117M6T9_UNCT6</name>
<keyword evidence="7 9" id="KW-1133">Transmembrane helix</keyword>
<feature type="domain" description="ABC transporter" evidence="10">
    <location>
        <begin position="334"/>
        <end position="568"/>
    </location>
</feature>
<feature type="transmembrane region" description="Helical" evidence="9">
    <location>
        <begin position="275"/>
        <end position="299"/>
    </location>
</feature>
<dbReference type="Pfam" id="PF00005">
    <property type="entry name" value="ABC_tran"/>
    <property type="match status" value="1"/>
</dbReference>
<dbReference type="Gene3D" id="3.40.50.300">
    <property type="entry name" value="P-loop containing nucleotide triphosphate hydrolases"/>
    <property type="match status" value="1"/>
</dbReference>
<evidence type="ECO:0000256" key="7">
    <source>
        <dbReference type="ARBA" id="ARBA00022989"/>
    </source>
</evidence>
<dbReference type="GO" id="GO:0015421">
    <property type="term" value="F:ABC-type oligopeptide transporter activity"/>
    <property type="evidence" value="ECO:0007669"/>
    <property type="project" value="TreeGrafter"/>
</dbReference>
<dbReference type="GO" id="GO:0005886">
    <property type="term" value="C:plasma membrane"/>
    <property type="evidence" value="ECO:0007669"/>
    <property type="project" value="UniProtKB-SubCell"/>
</dbReference>
<dbReference type="Gene3D" id="1.20.1560.10">
    <property type="entry name" value="ABC transporter type 1, transmembrane domain"/>
    <property type="match status" value="1"/>
</dbReference>
<comment type="caution">
    <text evidence="12">The sequence shown here is derived from an EMBL/GenBank/DDBJ whole genome shotgun (WGS) entry which is preliminary data.</text>
</comment>
<dbReference type="PROSITE" id="PS50893">
    <property type="entry name" value="ABC_TRANSPORTER_2"/>
    <property type="match status" value="1"/>
</dbReference>
<dbReference type="EMBL" id="LGGX01000003">
    <property type="protein sequence ID" value="KUK87610.1"/>
    <property type="molecule type" value="Genomic_DNA"/>
</dbReference>
<dbReference type="PROSITE" id="PS00211">
    <property type="entry name" value="ABC_TRANSPORTER_1"/>
    <property type="match status" value="1"/>
</dbReference>
<feature type="transmembrane region" description="Helical" evidence="9">
    <location>
        <begin position="234"/>
        <end position="260"/>
    </location>
</feature>
<evidence type="ECO:0000256" key="8">
    <source>
        <dbReference type="ARBA" id="ARBA00023136"/>
    </source>
</evidence>
<comment type="subcellular location">
    <subcellularLocation>
        <location evidence="1">Cell membrane</location>
        <topology evidence="1">Multi-pass membrane protein</topology>
    </subcellularLocation>
</comment>